<gene>
    <name evidence="2" type="ORF">WMY93_017404</name>
</gene>
<comment type="caution">
    <text evidence="2">The sequence shown here is derived from an EMBL/GenBank/DDBJ whole genome shotgun (WGS) entry which is preliminary data.</text>
</comment>
<sequence length="257" mass="28018">MNLKCQQLEDFLNSFTLSADEAVGSHSFWTTPHFLLQMVLTGIDPLWWVSRPGSPGREALCTKTNSMFFTLPRLTPGYIRLLQTYHNVAVARPVQKPASGMAMLLGALGIGMCGYSSRQLALNHHPSSRVLKWAGTQTDIMVPSAAYQTPPADVPRRAGAYQVIPPPTFVTQKRPDKPTTAAVPQRCPPAAASLTVVRLCPPVDTSQWIYARGHRWRVFNCSLRTYKSAFPSGGGGGTRRLNAGNRGALRAETGAVD</sequence>
<evidence type="ECO:0000256" key="1">
    <source>
        <dbReference type="SAM" id="MobiDB-lite"/>
    </source>
</evidence>
<evidence type="ECO:0000313" key="3">
    <source>
        <dbReference type="Proteomes" id="UP001460270"/>
    </source>
</evidence>
<feature type="compositionally biased region" description="Low complexity" evidence="1">
    <location>
        <begin position="239"/>
        <end position="248"/>
    </location>
</feature>
<accession>A0AAW0NYD9</accession>
<evidence type="ECO:0000313" key="2">
    <source>
        <dbReference type="EMBL" id="KAK7904797.1"/>
    </source>
</evidence>
<reference evidence="3" key="1">
    <citation type="submission" date="2024-04" db="EMBL/GenBank/DDBJ databases">
        <title>Salinicola lusitanus LLJ914,a marine bacterium isolated from the Okinawa Trough.</title>
        <authorList>
            <person name="Li J."/>
        </authorList>
    </citation>
    <scope>NUCLEOTIDE SEQUENCE [LARGE SCALE GENOMIC DNA]</scope>
</reference>
<keyword evidence="3" id="KW-1185">Reference proteome</keyword>
<dbReference type="EMBL" id="JBBPFD010000012">
    <property type="protein sequence ID" value="KAK7904797.1"/>
    <property type="molecule type" value="Genomic_DNA"/>
</dbReference>
<dbReference type="Proteomes" id="UP001460270">
    <property type="component" value="Unassembled WGS sequence"/>
</dbReference>
<name>A0AAW0NYD9_9GOBI</name>
<organism evidence="2 3">
    <name type="scientific">Mugilogobius chulae</name>
    <name type="common">yellowstripe goby</name>
    <dbReference type="NCBI Taxonomy" id="88201"/>
    <lineage>
        <taxon>Eukaryota</taxon>
        <taxon>Metazoa</taxon>
        <taxon>Chordata</taxon>
        <taxon>Craniata</taxon>
        <taxon>Vertebrata</taxon>
        <taxon>Euteleostomi</taxon>
        <taxon>Actinopterygii</taxon>
        <taxon>Neopterygii</taxon>
        <taxon>Teleostei</taxon>
        <taxon>Neoteleostei</taxon>
        <taxon>Acanthomorphata</taxon>
        <taxon>Gobiaria</taxon>
        <taxon>Gobiiformes</taxon>
        <taxon>Gobioidei</taxon>
        <taxon>Gobiidae</taxon>
        <taxon>Gobionellinae</taxon>
        <taxon>Mugilogobius</taxon>
    </lineage>
</organism>
<protein>
    <submittedName>
        <fullName evidence="2">Uncharacterized protein</fullName>
    </submittedName>
</protein>
<feature type="region of interest" description="Disordered" evidence="1">
    <location>
        <begin position="232"/>
        <end position="257"/>
    </location>
</feature>
<dbReference type="AlphaFoldDB" id="A0AAW0NYD9"/>
<proteinExistence type="predicted"/>